<comment type="caution">
    <text evidence="2">The sequence shown here is derived from an EMBL/GenBank/DDBJ whole genome shotgun (WGS) entry which is preliminary data.</text>
</comment>
<feature type="signal peptide" evidence="1">
    <location>
        <begin position="1"/>
        <end position="20"/>
    </location>
</feature>
<evidence type="ECO:0008006" key="4">
    <source>
        <dbReference type="Google" id="ProtNLM"/>
    </source>
</evidence>
<organism evidence="2 3">
    <name type="scientific">Lentinula aciculospora</name>
    <dbReference type="NCBI Taxonomy" id="153920"/>
    <lineage>
        <taxon>Eukaryota</taxon>
        <taxon>Fungi</taxon>
        <taxon>Dikarya</taxon>
        <taxon>Basidiomycota</taxon>
        <taxon>Agaricomycotina</taxon>
        <taxon>Agaricomycetes</taxon>
        <taxon>Agaricomycetidae</taxon>
        <taxon>Agaricales</taxon>
        <taxon>Marasmiineae</taxon>
        <taxon>Omphalotaceae</taxon>
        <taxon>Lentinula</taxon>
    </lineage>
</organism>
<feature type="chain" id="PRO_5040896182" description="Secreted protein" evidence="1">
    <location>
        <begin position="21"/>
        <end position="105"/>
    </location>
</feature>
<dbReference type="EMBL" id="JAOTPV010000010">
    <property type="protein sequence ID" value="KAJ4477238.1"/>
    <property type="molecule type" value="Genomic_DNA"/>
</dbReference>
<protein>
    <recommendedName>
        <fullName evidence="4">Secreted protein</fullName>
    </recommendedName>
</protein>
<keyword evidence="1" id="KW-0732">Signal</keyword>
<proteinExistence type="predicted"/>
<evidence type="ECO:0000313" key="2">
    <source>
        <dbReference type="EMBL" id="KAJ4477238.1"/>
    </source>
</evidence>
<evidence type="ECO:0000256" key="1">
    <source>
        <dbReference type="SAM" id="SignalP"/>
    </source>
</evidence>
<gene>
    <name evidence="2" type="ORF">J3R30DRAFT_3483577</name>
</gene>
<dbReference type="Proteomes" id="UP001150266">
    <property type="component" value="Unassembled WGS sequence"/>
</dbReference>
<keyword evidence="3" id="KW-1185">Reference proteome</keyword>
<sequence>MLPFLTTMILNSLYFPSCCGQKSAYHLQPQLNGQSKYFICQICQSEQILCSCSYALKKMFRFPILPIRTFPSHFSQSANSNPIFTPEVTSRYPVFSGKSQATNWD</sequence>
<reference evidence="2" key="1">
    <citation type="submission" date="2022-08" db="EMBL/GenBank/DDBJ databases">
        <title>A Global Phylogenomic Analysis of the Shiitake Genus Lentinula.</title>
        <authorList>
            <consortium name="DOE Joint Genome Institute"/>
            <person name="Sierra-Patev S."/>
            <person name="Min B."/>
            <person name="Naranjo-Ortiz M."/>
            <person name="Looney B."/>
            <person name="Konkel Z."/>
            <person name="Slot J.C."/>
            <person name="Sakamoto Y."/>
            <person name="Steenwyk J.L."/>
            <person name="Rokas A."/>
            <person name="Carro J."/>
            <person name="Camarero S."/>
            <person name="Ferreira P."/>
            <person name="Molpeceres G."/>
            <person name="Ruiz-Duenas F.J."/>
            <person name="Serrano A."/>
            <person name="Henrissat B."/>
            <person name="Drula E."/>
            <person name="Hughes K.W."/>
            <person name="Mata J.L."/>
            <person name="Ishikawa N.K."/>
            <person name="Vargas-Isla R."/>
            <person name="Ushijima S."/>
            <person name="Smith C.A."/>
            <person name="Ahrendt S."/>
            <person name="Andreopoulos W."/>
            <person name="He G."/>
            <person name="Labutti K."/>
            <person name="Lipzen A."/>
            <person name="Ng V."/>
            <person name="Riley R."/>
            <person name="Sandor L."/>
            <person name="Barry K."/>
            <person name="Martinez A.T."/>
            <person name="Xiao Y."/>
            <person name="Gibbons J.G."/>
            <person name="Terashima K."/>
            <person name="Grigoriev I.V."/>
            <person name="Hibbett D.S."/>
        </authorList>
    </citation>
    <scope>NUCLEOTIDE SEQUENCE</scope>
    <source>
        <strain evidence="2">JLM2183</strain>
    </source>
</reference>
<dbReference type="AlphaFoldDB" id="A0A9W9AA17"/>
<accession>A0A9W9AA17</accession>
<evidence type="ECO:0000313" key="3">
    <source>
        <dbReference type="Proteomes" id="UP001150266"/>
    </source>
</evidence>
<name>A0A9W9AA17_9AGAR</name>